<accession>A0A8X7SBC1</accession>
<keyword evidence="3" id="KW-0378">Hydrolase</keyword>
<evidence type="ECO:0000259" key="5">
    <source>
        <dbReference type="PROSITE" id="PS50600"/>
    </source>
</evidence>
<evidence type="ECO:0000256" key="1">
    <source>
        <dbReference type="ARBA" id="ARBA00005234"/>
    </source>
</evidence>
<evidence type="ECO:0000256" key="2">
    <source>
        <dbReference type="ARBA" id="ARBA00022670"/>
    </source>
</evidence>
<keyword evidence="7" id="KW-1185">Reference proteome</keyword>
<comment type="caution">
    <text evidence="6">The sequence shown here is derived from an EMBL/GenBank/DDBJ whole genome shotgun (WGS) entry which is preliminary data.</text>
</comment>
<dbReference type="EMBL" id="JAAMPC010000007">
    <property type="protein sequence ID" value="KAG2303934.1"/>
    <property type="molecule type" value="Genomic_DNA"/>
</dbReference>
<dbReference type="PROSITE" id="PS50600">
    <property type="entry name" value="ULP_PROTEASE"/>
    <property type="match status" value="1"/>
</dbReference>
<organism evidence="6 7">
    <name type="scientific">Brassica carinata</name>
    <name type="common">Ethiopian mustard</name>
    <name type="synonym">Abyssinian cabbage</name>
    <dbReference type="NCBI Taxonomy" id="52824"/>
    <lineage>
        <taxon>Eukaryota</taxon>
        <taxon>Viridiplantae</taxon>
        <taxon>Streptophyta</taxon>
        <taxon>Embryophyta</taxon>
        <taxon>Tracheophyta</taxon>
        <taxon>Spermatophyta</taxon>
        <taxon>Magnoliopsida</taxon>
        <taxon>eudicotyledons</taxon>
        <taxon>Gunneridae</taxon>
        <taxon>Pentapetalae</taxon>
        <taxon>rosids</taxon>
        <taxon>malvids</taxon>
        <taxon>Brassicales</taxon>
        <taxon>Brassicaceae</taxon>
        <taxon>Brassiceae</taxon>
        <taxon>Brassica</taxon>
    </lineage>
</organism>
<comment type="similarity">
    <text evidence="1">Belongs to the peptidase C48 family.</text>
</comment>
<dbReference type="OrthoDB" id="1114193at2759"/>
<sequence length="779" mass="84224">METNRVVYTAEKSLFPEDNDERKETHEDGHEMAIEIKYYSQLNGCRKGSFCGLQSRESTLCFSSFHKMVLVRSILYERSDITPFPDEVDDLRHSKGFGGLGASTSEGVGQPGENAEAGRGENYNTEGLAGGCASGERLDVSMMIQSLKEVLLRSSTWESRGLDRPDPHWAATPSAGTVSGMQPTTGHGDHQGDSTPLTVLTKTCVGTSSGAQVIANPVRPLSPLPSGDSLAPEKTAPPSGSGPIAPPSDLVPGGDVAALRMSSGNERDTAYIDGVLVEFEAAEVGNTAGGIGAEKSSNMQTPISVSDLPLDPTMDQLPTHTPATSERSADDVTDTIDGDPGTEMVSEQLYPIARPTAVEKGEAVCTNVLGLVEPNPASEVAFSEPHKISPVKTTIETSNVRTNQQRAKFAEETVSVAVQTLASKGLEPGHQIYSPAPPLKKQKGKKVPQREKSFDRSSIHSAALSHAATTLTEQPGSVLIESELPPIREKPSSAALTPTKKSGSFLSETKIGAFVGGFSPCVRRNAFRLAGFCTVMHTPREYNLGEGVIVDNNVFRSFFDSTQTQPPKAADMVVTFIRRRLRVEGITAYDFLPSSFVESLRGEYQQFCRVKEIANFSFSNIFVNPGFPNMRWDDKVEVLYFPFQADGSHWIGVVVDIANWCIEVLDCNSACLSEEKLELLLNPIVVLLPLLIRRNGGKASTEAALDPPMPITRLDLPLLCEQREFSCIASILLMELHASQNLPQAAHINTDSLAIAAQTYAVEAFATFNPEHLQEFPRA</sequence>
<feature type="compositionally biased region" description="Basic and acidic residues" evidence="4">
    <location>
        <begin position="448"/>
        <end position="458"/>
    </location>
</feature>
<name>A0A8X7SBC1_BRACI</name>
<feature type="region of interest" description="Disordered" evidence="4">
    <location>
        <begin position="158"/>
        <end position="195"/>
    </location>
</feature>
<feature type="region of interest" description="Disordered" evidence="4">
    <location>
        <begin position="314"/>
        <end position="341"/>
    </location>
</feature>
<evidence type="ECO:0000313" key="7">
    <source>
        <dbReference type="Proteomes" id="UP000886595"/>
    </source>
</evidence>
<keyword evidence="2" id="KW-0645">Protease</keyword>
<proteinExistence type="inferred from homology"/>
<dbReference type="GO" id="GO:0006508">
    <property type="term" value="P:proteolysis"/>
    <property type="evidence" value="ECO:0007669"/>
    <property type="project" value="UniProtKB-KW"/>
</dbReference>
<feature type="compositionally biased region" description="Polar residues" evidence="4">
    <location>
        <begin position="316"/>
        <end position="326"/>
    </location>
</feature>
<dbReference type="SUPFAM" id="SSF54001">
    <property type="entry name" value="Cysteine proteinases"/>
    <property type="match status" value="1"/>
</dbReference>
<feature type="region of interest" description="Disordered" evidence="4">
    <location>
        <begin position="216"/>
        <end position="254"/>
    </location>
</feature>
<protein>
    <recommendedName>
        <fullName evidence="5">Ubiquitin-like protease family profile domain-containing protein</fullName>
    </recommendedName>
</protein>
<dbReference type="Pfam" id="PF02902">
    <property type="entry name" value="Peptidase_C48"/>
    <property type="match status" value="1"/>
</dbReference>
<feature type="compositionally biased region" description="Polar residues" evidence="4">
    <location>
        <begin position="174"/>
        <end position="185"/>
    </location>
</feature>
<evidence type="ECO:0000256" key="3">
    <source>
        <dbReference type="ARBA" id="ARBA00022801"/>
    </source>
</evidence>
<dbReference type="AlphaFoldDB" id="A0A8X7SBC1"/>
<feature type="domain" description="Ubiquitin-like protease family profile" evidence="5">
    <location>
        <begin position="548"/>
        <end position="779"/>
    </location>
</feature>
<reference evidence="6 7" key="1">
    <citation type="submission" date="2020-02" db="EMBL/GenBank/DDBJ databases">
        <authorList>
            <person name="Ma Q."/>
            <person name="Huang Y."/>
            <person name="Song X."/>
            <person name="Pei D."/>
        </authorList>
    </citation>
    <scope>NUCLEOTIDE SEQUENCE [LARGE SCALE GENOMIC DNA]</scope>
    <source>
        <strain evidence="6">Sxm20200214</strain>
        <tissue evidence="6">Leaf</tissue>
    </source>
</reference>
<feature type="region of interest" description="Disordered" evidence="4">
    <location>
        <begin position="427"/>
        <end position="458"/>
    </location>
</feature>
<evidence type="ECO:0000313" key="6">
    <source>
        <dbReference type="EMBL" id="KAG2303934.1"/>
    </source>
</evidence>
<evidence type="ECO:0000256" key="4">
    <source>
        <dbReference type="SAM" id="MobiDB-lite"/>
    </source>
</evidence>
<dbReference type="GO" id="GO:0008234">
    <property type="term" value="F:cysteine-type peptidase activity"/>
    <property type="evidence" value="ECO:0007669"/>
    <property type="project" value="InterPro"/>
</dbReference>
<gene>
    <name evidence="6" type="ORF">Bca52824_032585</name>
</gene>
<dbReference type="InterPro" id="IPR038765">
    <property type="entry name" value="Papain-like_cys_pep_sf"/>
</dbReference>
<feature type="region of interest" description="Disordered" evidence="4">
    <location>
        <begin position="96"/>
        <end position="122"/>
    </location>
</feature>
<dbReference type="InterPro" id="IPR003653">
    <property type="entry name" value="Peptidase_C48_C"/>
</dbReference>
<dbReference type="Proteomes" id="UP000886595">
    <property type="component" value="Unassembled WGS sequence"/>
</dbReference>